<evidence type="ECO:0000256" key="7">
    <source>
        <dbReference type="SAM" id="MobiDB-lite"/>
    </source>
</evidence>
<dbReference type="InterPro" id="IPR039900">
    <property type="entry name" value="Pat1-like"/>
</dbReference>
<dbReference type="OMA" id="TIIFQME"/>
<dbReference type="OrthoDB" id="8251691at2759"/>
<evidence type="ECO:0000313" key="10">
    <source>
        <dbReference type="Proteomes" id="UP000054359"/>
    </source>
</evidence>
<proteinExistence type="inferred from homology"/>
<feature type="non-terminal residue" evidence="9">
    <location>
        <position position="813"/>
    </location>
</feature>
<protein>
    <submittedName>
        <fullName evidence="9">Protein PAT1-like protein</fullName>
    </submittedName>
</protein>
<accession>A0A087TIV2</accession>
<keyword evidence="10" id="KW-1185">Reference proteome</keyword>
<dbReference type="InterPro" id="IPR019167">
    <property type="entry name" value="PAT1_dom"/>
</dbReference>
<dbReference type="GO" id="GO:0003723">
    <property type="term" value="F:RNA binding"/>
    <property type="evidence" value="ECO:0007669"/>
    <property type="project" value="UniProtKB-KW"/>
</dbReference>
<dbReference type="EMBL" id="KK115401">
    <property type="protein sequence ID" value="KFM65041.1"/>
    <property type="molecule type" value="Genomic_DNA"/>
</dbReference>
<keyword evidence="5" id="KW-0694">RNA-binding</keyword>
<dbReference type="STRING" id="407821.A0A087TIV2"/>
<dbReference type="GO" id="GO:0000290">
    <property type="term" value="P:deadenylation-dependent decapping of nuclear-transcribed mRNA"/>
    <property type="evidence" value="ECO:0007669"/>
    <property type="project" value="InterPro"/>
</dbReference>
<evidence type="ECO:0000256" key="3">
    <source>
        <dbReference type="ARBA" id="ARBA00009138"/>
    </source>
</evidence>
<keyword evidence="4" id="KW-0963">Cytoplasm</keyword>
<sequence>MADNFFGFDTEFPSGTNVLGRQVVQDVLLTGDVEEEYDALNDETFGQAANDDWEEAHEKLSELIKKNKLGPHSVFNDTLLENDESQDEIVSKSISQLGLEDDLDDPAIMTVARNCHSSQSRLGSAFGPSPPPPAILETEICGSPKTHSIWSTTPKDSGISSVLQSLSRSSSSLSHLGSSAALNSSSDSVFSTPCKAWRAEELERNLLASSNTERVQASSGSKWPQVSQLNSVNHQNFTNNVVTSPQFPTLNQNQNKKNKERMLTREEVERHMHSDPRLNFPPNVFNYIGLNSPLIRPNMMSPIGTANSNGLGGVPDSHLRSLKGPMLDNVKVDTPFLQYPIPRMGQMPLRGPPLPNLPPGFTPPNVNLAATTLHNFPRAVPHPLMYKYPAVVNGRYPNNVRLLPWQDDENQHIMASYNKYGDGSRAVDNQTEDEYAGLMTQKEKEWLVKIQMLLLKFENPYVEDYYYTTQLTRKCKKKYSETATKGGGDAPELILPETTKHGSKTYVPTQFEGSLGKLQAVSVNFPRKVLDIKVARPLEDDEGRVVTNQSLMRYRRLLLDIEKLYSHLLDIEDEERRILAKPDNESEPHRKNIEKLTKNIFNGLFCDNSTGDSFSSIAMIRKGRSLIMRAFKIFNKEQQLHCLIALFRYLPMVLKKDQHDHVLEQHCKMICDTIQELSMSDIVLIGEALENGASSEPPSGSGKEKSNFIIALKNKFGSSVICSLLLRAENLYSGFELFETDIQARWAKVVIHLVDCLCSITDSSLSPPETPCSGLIVHFQRFAVDRDKFEVLKEKIEVFEGDLKNDAELDSGV</sequence>
<reference evidence="9 10" key="1">
    <citation type="submission" date="2013-11" db="EMBL/GenBank/DDBJ databases">
        <title>Genome sequencing of Stegodyphus mimosarum.</title>
        <authorList>
            <person name="Bechsgaard J."/>
        </authorList>
    </citation>
    <scope>NUCLEOTIDE SEQUENCE [LARGE SCALE GENOMIC DNA]</scope>
</reference>
<feature type="domain" description="mRNA decay factor PAT1" evidence="8">
    <location>
        <begin position="511"/>
        <end position="644"/>
    </location>
</feature>
<keyword evidence="6" id="KW-0539">Nucleus</keyword>
<organism evidence="9 10">
    <name type="scientific">Stegodyphus mimosarum</name>
    <name type="common">African social velvet spider</name>
    <dbReference type="NCBI Taxonomy" id="407821"/>
    <lineage>
        <taxon>Eukaryota</taxon>
        <taxon>Metazoa</taxon>
        <taxon>Ecdysozoa</taxon>
        <taxon>Arthropoda</taxon>
        <taxon>Chelicerata</taxon>
        <taxon>Arachnida</taxon>
        <taxon>Araneae</taxon>
        <taxon>Araneomorphae</taxon>
        <taxon>Entelegynae</taxon>
        <taxon>Eresoidea</taxon>
        <taxon>Eresidae</taxon>
        <taxon>Stegodyphus</taxon>
    </lineage>
</organism>
<gene>
    <name evidence="9" type="ORF">X975_25049</name>
</gene>
<dbReference type="GO" id="GO:0033962">
    <property type="term" value="P:P-body assembly"/>
    <property type="evidence" value="ECO:0007669"/>
    <property type="project" value="TreeGrafter"/>
</dbReference>
<dbReference type="AlphaFoldDB" id="A0A087TIV2"/>
<dbReference type="PANTHER" id="PTHR21551">
    <property type="entry name" value="TOPOISOMERASE II-ASSOCIATED PROTEIN PAT1"/>
    <property type="match status" value="1"/>
</dbReference>
<feature type="region of interest" description="Disordered" evidence="7">
    <location>
        <begin position="239"/>
        <end position="260"/>
    </location>
</feature>
<evidence type="ECO:0000256" key="2">
    <source>
        <dbReference type="ARBA" id="ARBA00004201"/>
    </source>
</evidence>
<evidence type="ECO:0000256" key="5">
    <source>
        <dbReference type="ARBA" id="ARBA00022884"/>
    </source>
</evidence>
<feature type="region of interest" description="Disordered" evidence="7">
    <location>
        <begin position="119"/>
        <end position="139"/>
    </location>
</feature>
<comment type="similarity">
    <text evidence="3">Belongs to the PAT1 family.</text>
</comment>
<evidence type="ECO:0000256" key="4">
    <source>
        <dbReference type="ARBA" id="ARBA00022490"/>
    </source>
</evidence>
<name>A0A087TIV2_STEMI</name>
<dbReference type="PANTHER" id="PTHR21551:SF0">
    <property type="entry name" value="PROTEIN ASSOCIATED WITH TOPO II RELATED-1, ISOFORM A"/>
    <property type="match status" value="1"/>
</dbReference>
<dbReference type="Proteomes" id="UP000054359">
    <property type="component" value="Unassembled WGS sequence"/>
</dbReference>
<dbReference type="GO" id="GO:0005634">
    <property type="term" value="C:nucleus"/>
    <property type="evidence" value="ECO:0007669"/>
    <property type="project" value="UniProtKB-SubCell"/>
</dbReference>
<evidence type="ECO:0000259" key="8">
    <source>
        <dbReference type="Pfam" id="PF09770"/>
    </source>
</evidence>
<feature type="compositionally biased region" description="Polar residues" evidence="7">
    <location>
        <begin position="239"/>
        <end position="255"/>
    </location>
</feature>
<dbReference type="GO" id="GO:0000932">
    <property type="term" value="C:P-body"/>
    <property type="evidence" value="ECO:0007669"/>
    <property type="project" value="UniProtKB-SubCell"/>
</dbReference>
<comment type="subcellular location">
    <subcellularLocation>
        <location evidence="2">Cytoplasm</location>
        <location evidence="2">P-body</location>
    </subcellularLocation>
    <subcellularLocation>
        <location evidence="1">Nucleus</location>
    </subcellularLocation>
</comment>
<dbReference type="Pfam" id="PF09770">
    <property type="entry name" value="PAT1"/>
    <property type="match status" value="1"/>
</dbReference>
<evidence type="ECO:0000313" key="9">
    <source>
        <dbReference type="EMBL" id="KFM65041.1"/>
    </source>
</evidence>
<evidence type="ECO:0000256" key="1">
    <source>
        <dbReference type="ARBA" id="ARBA00004123"/>
    </source>
</evidence>
<evidence type="ECO:0000256" key="6">
    <source>
        <dbReference type="ARBA" id="ARBA00023242"/>
    </source>
</evidence>